<evidence type="ECO:0000256" key="3">
    <source>
        <dbReference type="ARBA" id="ARBA00023163"/>
    </source>
</evidence>
<dbReference type="PANTHER" id="PTHR43280:SF20">
    <property type="entry name" value="HTH-TYPE TRANSCRIPTIONAL REGULATOR ADIY-RELATED"/>
    <property type="match status" value="1"/>
</dbReference>
<dbReference type="PROSITE" id="PS00041">
    <property type="entry name" value="HTH_ARAC_FAMILY_1"/>
    <property type="match status" value="1"/>
</dbReference>
<evidence type="ECO:0000259" key="4">
    <source>
        <dbReference type="PROSITE" id="PS01124"/>
    </source>
</evidence>
<proteinExistence type="predicted"/>
<evidence type="ECO:0000256" key="2">
    <source>
        <dbReference type="ARBA" id="ARBA00023125"/>
    </source>
</evidence>
<dbReference type="PANTHER" id="PTHR43280">
    <property type="entry name" value="ARAC-FAMILY TRANSCRIPTIONAL REGULATOR"/>
    <property type="match status" value="1"/>
</dbReference>
<dbReference type="GO" id="GO:0003700">
    <property type="term" value="F:DNA-binding transcription factor activity"/>
    <property type="evidence" value="ECO:0007669"/>
    <property type="project" value="InterPro"/>
</dbReference>
<dbReference type="SUPFAM" id="SSF46689">
    <property type="entry name" value="Homeodomain-like"/>
    <property type="match status" value="1"/>
</dbReference>
<dbReference type="Pfam" id="PF12833">
    <property type="entry name" value="HTH_18"/>
    <property type="match status" value="1"/>
</dbReference>
<dbReference type="AlphaFoldDB" id="A0A377PQC0"/>
<dbReference type="PRINTS" id="PR00032">
    <property type="entry name" value="HTHARAC"/>
</dbReference>
<accession>A0A377PQC0</accession>
<organism evidence="5 6">
    <name type="scientific">Hafnia alvei</name>
    <dbReference type="NCBI Taxonomy" id="569"/>
    <lineage>
        <taxon>Bacteria</taxon>
        <taxon>Pseudomonadati</taxon>
        <taxon>Pseudomonadota</taxon>
        <taxon>Gammaproteobacteria</taxon>
        <taxon>Enterobacterales</taxon>
        <taxon>Hafniaceae</taxon>
        <taxon>Hafnia</taxon>
    </lineage>
</organism>
<dbReference type="GO" id="GO:0043565">
    <property type="term" value="F:sequence-specific DNA binding"/>
    <property type="evidence" value="ECO:0007669"/>
    <property type="project" value="InterPro"/>
</dbReference>
<reference evidence="5 6" key="1">
    <citation type="submission" date="2018-06" db="EMBL/GenBank/DDBJ databases">
        <authorList>
            <consortium name="Pathogen Informatics"/>
            <person name="Doyle S."/>
        </authorList>
    </citation>
    <scope>NUCLEOTIDE SEQUENCE [LARGE SCALE GENOMIC DNA]</scope>
    <source>
        <strain evidence="5 6">NCTC8105</strain>
    </source>
</reference>
<gene>
    <name evidence="5" type="primary">adiY_2</name>
    <name evidence="5" type="ORF">NCTC8105_04905</name>
</gene>
<evidence type="ECO:0000313" key="6">
    <source>
        <dbReference type="Proteomes" id="UP000254821"/>
    </source>
</evidence>
<feature type="domain" description="HTH araC/xylS-type" evidence="4">
    <location>
        <begin position="149"/>
        <end position="246"/>
    </location>
</feature>
<evidence type="ECO:0000313" key="5">
    <source>
        <dbReference type="EMBL" id="STQ82686.1"/>
    </source>
</evidence>
<dbReference type="InterPro" id="IPR018060">
    <property type="entry name" value="HTH_AraC"/>
</dbReference>
<dbReference type="InterPro" id="IPR009057">
    <property type="entry name" value="Homeodomain-like_sf"/>
</dbReference>
<dbReference type="Proteomes" id="UP000254821">
    <property type="component" value="Unassembled WGS sequence"/>
</dbReference>
<dbReference type="PROSITE" id="PS01124">
    <property type="entry name" value="HTH_ARAC_FAMILY_2"/>
    <property type="match status" value="1"/>
</dbReference>
<dbReference type="InterPro" id="IPR020449">
    <property type="entry name" value="Tscrpt_reg_AraC-type_HTH"/>
</dbReference>
<keyword evidence="2" id="KW-0238">DNA-binding</keyword>
<keyword evidence="1" id="KW-0805">Transcription regulation</keyword>
<dbReference type="Gene3D" id="1.10.10.60">
    <property type="entry name" value="Homeodomain-like"/>
    <property type="match status" value="1"/>
</dbReference>
<evidence type="ECO:0000256" key="1">
    <source>
        <dbReference type="ARBA" id="ARBA00023015"/>
    </source>
</evidence>
<keyword evidence="3" id="KW-0804">Transcription</keyword>
<protein>
    <submittedName>
        <fullName evidence="5">HTH-type transcriptional regulator AdiY</fullName>
    </submittedName>
</protein>
<name>A0A377PQC0_HAFAL</name>
<sequence>MKLSNNEGCVVVLTRKDVTVNFNSENEVTFKANHMMLISCKNNVIDFSELDDSAVLYLNKDVIKDYIHFLKKDISALSPNLRSTPCYMIERCQTPHIFQEAVRLSQDAQGCEVDRERSRCLSFTVLSIFLNNNNLIPFLIREIRSNLSANVYSIIQSNMHKEWSLTSVASCLCLSPSSLKKKLKNEDTTYSKIITDCRMRYAVEQLIVFNKNISQVSSLCGYSSTSYFISVFKEYYGTTPLNYVHQHRDKNDCIDSHYN</sequence>
<dbReference type="EMBL" id="UGHP01000001">
    <property type="protein sequence ID" value="STQ82686.1"/>
    <property type="molecule type" value="Genomic_DNA"/>
</dbReference>
<dbReference type="SMART" id="SM00342">
    <property type="entry name" value="HTH_ARAC"/>
    <property type="match status" value="1"/>
</dbReference>
<dbReference type="InterPro" id="IPR018062">
    <property type="entry name" value="HTH_AraC-typ_CS"/>
</dbReference>